<organism evidence="2 3">
    <name type="scientific">Tistlia consotensis USBA 355</name>
    <dbReference type="NCBI Taxonomy" id="560819"/>
    <lineage>
        <taxon>Bacteria</taxon>
        <taxon>Pseudomonadati</taxon>
        <taxon>Pseudomonadota</taxon>
        <taxon>Alphaproteobacteria</taxon>
        <taxon>Rhodospirillales</taxon>
        <taxon>Rhodovibrionaceae</taxon>
        <taxon>Tistlia</taxon>
    </lineage>
</organism>
<keyword evidence="1" id="KW-0812">Transmembrane</keyword>
<feature type="transmembrane region" description="Helical" evidence="1">
    <location>
        <begin position="6"/>
        <end position="26"/>
    </location>
</feature>
<keyword evidence="1" id="KW-0472">Membrane</keyword>
<evidence type="ECO:0000256" key="1">
    <source>
        <dbReference type="SAM" id="Phobius"/>
    </source>
</evidence>
<proteinExistence type="predicted"/>
<protein>
    <submittedName>
        <fullName evidence="2">Uncharacterized protein</fullName>
    </submittedName>
</protein>
<dbReference type="RefSeq" id="WP_085124967.1">
    <property type="nucleotide sequence ID" value="NZ_FWZX01000023.1"/>
</dbReference>
<name>A0A1Y6CGI0_9PROT</name>
<accession>A0A1Y6CGI0</accession>
<evidence type="ECO:0000313" key="3">
    <source>
        <dbReference type="Proteomes" id="UP000192917"/>
    </source>
</evidence>
<dbReference type="EMBL" id="FWZX01000023">
    <property type="protein sequence ID" value="SMF60251.1"/>
    <property type="molecule type" value="Genomic_DNA"/>
</dbReference>
<keyword evidence="3" id="KW-1185">Reference proteome</keyword>
<dbReference type="Proteomes" id="UP000192917">
    <property type="component" value="Unassembled WGS sequence"/>
</dbReference>
<gene>
    <name evidence="2" type="ORF">SAMN05428998_12330</name>
</gene>
<reference evidence="2 3" key="1">
    <citation type="submission" date="2017-04" db="EMBL/GenBank/DDBJ databases">
        <authorList>
            <person name="Afonso C.L."/>
            <person name="Miller P.J."/>
            <person name="Scott M.A."/>
            <person name="Spackman E."/>
            <person name="Goraichik I."/>
            <person name="Dimitrov K.M."/>
            <person name="Suarez D.L."/>
            <person name="Swayne D.E."/>
        </authorList>
    </citation>
    <scope>NUCLEOTIDE SEQUENCE [LARGE SCALE GENOMIC DNA]</scope>
    <source>
        <strain evidence="2 3">USBA 355</strain>
    </source>
</reference>
<sequence length="97" mass="9921">MPAIKAVVIGLGAVILAMTGLVIWGLMRQGQSLSEKVNFADTAVAVPAGCSLAAVEPGKDALLILRLDGPLERGCQQAVLVDGGSGKVVGRIRLKAE</sequence>
<keyword evidence="1" id="KW-1133">Transmembrane helix</keyword>
<dbReference type="STRING" id="560819.SAMN05428998_12330"/>
<dbReference type="AlphaFoldDB" id="A0A1Y6CGI0"/>
<evidence type="ECO:0000313" key="2">
    <source>
        <dbReference type="EMBL" id="SMF60251.1"/>
    </source>
</evidence>